<dbReference type="RefSeq" id="WP_305756728.1">
    <property type="nucleotide sequence ID" value="NZ_JAPCKK010000031.1"/>
</dbReference>
<gene>
    <name evidence="1" type="ORF">OIN60_20600</name>
</gene>
<evidence type="ECO:0008006" key="3">
    <source>
        <dbReference type="Google" id="ProtNLM"/>
    </source>
</evidence>
<proteinExistence type="predicted"/>
<sequence length="141" mass="13613">MTGITGPTGPTVTANNLMGITSGAGNVGLAAGQIIPVPTITEQNGTAITPGPGGTFNLAANQTYYVDYRTNANSPGTVAAALTLNGAGIAGTNAVATSNTITQVLAGSAIFTTAVASNLALISGTAASNFGSTSVTIIKLA</sequence>
<dbReference type="Proteomes" id="UP001241848">
    <property type="component" value="Unassembled WGS sequence"/>
</dbReference>
<accession>A0ABT9FWM0</accession>
<evidence type="ECO:0000313" key="1">
    <source>
        <dbReference type="EMBL" id="MDP4099124.1"/>
    </source>
</evidence>
<protein>
    <recommendedName>
        <fullName evidence="3">BclA C-terminal domain-containing protein</fullName>
    </recommendedName>
</protein>
<reference evidence="1 2" key="1">
    <citation type="submission" date="2022-10" db="EMBL/GenBank/DDBJ databases">
        <title>Paenibacillus description and whole genome data of maize root bacterial community.</title>
        <authorList>
            <person name="Marton D."/>
            <person name="Farkas M."/>
            <person name="Cserhati M."/>
        </authorList>
    </citation>
    <scope>NUCLEOTIDE SEQUENCE [LARGE SCALE GENOMIC DNA]</scope>
    <source>
        <strain evidence="1 2">P96</strain>
    </source>
</reference>
<keyword evidence="2" id="KW-1185">Reference proteome</keyword>
<comment type="caution">
    <text evidence="1">The sequence shown here is derived from an EMBL/GenBank/DDBJ whole genome shotgun (WGS) entry which is preliminary data.</text>
</comment>
<organism evidence="1 2">
    <name type="scientific">Paenibacillus zeirhizosphaerae</name>
    <dbReference type="NCBI Taxonomy" id="2987519"/>
    <lineage>
        <taxon>Bacteria</taxon>
        <taxon>Bacillati</taxon>
        <taxon>Bacillota</taxon>
        <taxon>Bacilli</taxon>
        <taxon>Bacillales</taxon>
        <taxon>Paenibacillaceae</taxon>
        <taxon>Paenibacillus</taxon>
    </lineage>
</organism>
<name>A0ABT9FWM0_9BACL</name>
<dbReference type="InterPro" id="IPR008983">
    <property type="entry name" value="Tumour_necrosis_fac-like_dom"/>
</dbReference>
<evidence type="ECO:0000313" key="2">
    <source>
        <dbReference type="Proteomes" id="UP001241848"/>
    </source>
</evidence>
<dbReference type="EMBL" id="JAPCKK010000031">
    <property type="protein sequence ID" value="MDP4099124.1"/>
    <property type="molecule type" value="Genomic_DNA"/>
</dbReference>
<dbReference type="Gene3D" id="2.60.120.40">
    <property type="match status" value="1"/>
</dbReference>